<dbReference type="InterPro" id="IPR039615">
    <property type="entry name" value="PKS"/>
</dbReference>
<evidence type="ECO:0000256" key="1">
    <source>
        <dbReference type="SAM" id="MobiDB-lite"/>
    </source>
</evidence>
<dbReference type="Proteomes" id="UP000596661">
    <property type="component" value="Chromosome 3"/>
</dbReference>
<protein>
    <submittedName>
        <fullName evidence="2">Uncharacterized protein</fullName>
    </submittedName>
</protein>
<reference evidence="2" key="2">
    <citation type="submission" date="2021-03" db="UniProtKB">
        <authorList>
            <consortium name="EnsemblPlants"/>
        </authorList>
    </citation>
    <scope>IDENTIFICATION</scope>
</reference>
<dbReference type="Gramene" id="evm.model.03.1251">
    <property type="protein sequence ID" value="cds.evm.model.03.1251"/>
    <property type="gene ID" value="evm.TU.03.1251"/>
</dbReference>
<dbReference type="EMBL" id="UZAU01000290">
    <property type="status" value="NOT_ANNOTATED_CDS"/>
    <property type="molecule type" value="Genomic_DNA"/>
</dbReference>
<feature type="region of interest" description="Disordered" evidence="1">
    <location>
        <begin position="256"/>
        <end position="282"/>
    </location>
</feature>
<reference evidence="2" key="1">
    <citation type="submission" date="2018-11" db="EMBL/GenBank/DDBJ databases">
        <authorList>
            <person name="Grassa J C."/>
        </authorList>
    </citation>
    <scope>NUCLEOTIDE SEQUENCE [LARGE SCALE GENOMIC DNA]</scope>
</reference>
<evidence type="ECO:0000313" key="2">
    <source>
        <dbReference type="EnsemblPlants" id="cds.evm.model.03.1251"/>
    </source>
</evidence>
<dbReference type="EnsemblPlants" id="evm.model.03.1251">
    <property type="protein sequence ID" value="cds.evm.model.03.1251"/>
    <property type="gene ID" value="evm.TU.03.1251"/>
</dbReference>
<dbReference type="AlphaFoldDB" id="A0A803P4K1"/>
<sequence length="303" mass="33213">MEVRADQYSNDDNHNFRDASFSYLREENLNQKMKNKNSSDHHQEEGEICVFGAERYFNTALEDTKTSNRINKNNNHLNTINRRSSSITMENDIDHIPQYGGGERSLAPGTPSAYSEAIYKIEDSSYNLDSDASSDLFEIENITAATRSPELLQPPAQATSSVLVLKPASRQVLLGKNDNMSLHMTPNYNSDQYYSSYEPSEASIDWSVVTASAAAADQMMSSAVFGYDEKKLTASSSMNTSRATAGRGGVKYYKAARRSGSGGGSSGGFKGGRSRHNNGILGCKSHKAVRVAETVHTNDSRSN</sequence>
<name>A0A803P4K1_CANSA</name>
<proteinExistence type="predicted"/>
<evidence type="ECO:0000313" key="3">
    <source>
        <dbReference type="Proteomes" id="UP000596661"/>
    </source>
</evidence>
<organism evidence="2 3">
    <name type="scientific">Cannabis sativa</name>
    <name type="common">Hemp</name>
    <name type="synonym">Marijuana</name>
    <dbReference type="NCBI Taxonomy" id="3483"/>
    <lineage>
        <taxon>Eukaryota</taxon>
        <taxon>Viridiplantae</taxon>
        <taxon>Streptophyta</taxon>
        <taxon>Embryophyta</taxon>
        <taxon>Tracheophyta</taxon>
        <taxon>Spermatophyta</taxon>
        <taxon>Magnoliopsida</taxon>
        <taxon>eudicotyledons</taxon>
        <taxon>Gunneridae</taxon>
        <taxon>Pentapetalae</taxon>
        <taxon>rosids</taxon>
        <taxon>fabids</taxon>
        <taxon>Rosales</taxon>
        <taxon>Cannabaceae</taxon>
        <taxon>Cannabis</taxon>
    </lineage>
</organism>
<feature type="compositionally biased region" description="Gly residues" evidence="1">
    <location>
        <begin position="260"/>
        <end position="271"/>
    </location>
</feature>
<keyword evidence="3" id="KW-1185">Reference proteome</keyword>
<dbReference type="PANTHER" id="PTHR33781:SF4">
    <property type="entry name" value="PROTEIN PHYTOCHROME KINASE SUBSTRATE 1"/>
    <property type="match status" value="1"/>
</dbReference>
<dbReference type="PANTHER" id="PTHR33781">
    <property type="entry name" value="PROTEIN PHYTOCHROME KINASE SUBSTRATE 1-RELATED"/>
    <property type="match status" value="1"/>
</dbReference>
<accession>A0A803P4K1</accession>
<dbReference type="GO" id="GO:0009638">
    <property type="term" value="P:phototropism"/>
    <property type="evidence" value="ECO:0007669"/>
    <property type="project" value="InterPro"/>
</dbReference>